<dbReference type="SUPFAM" id="SSF51735">
    <property type="entry name" value="NAD(P)-binding Rossmann-fold domains"/>
    <property type="match status" value="1"/>
</dbReference>
<dbReference type="AlphaFoldDB" id="A0A3M2L1W8"/>
<dbReference type="EMBL" id="RFFH01000007">
    <property type="protein sequence ID" value="RMI31384.1"/>
    <property type="molecule type" value="Genomic_DNA"/>
</dbReference>
<accession>A0A3M2L1W8</accession>
<dbReference type="Pfam" id="PF00106">
    <property type="entry name" value="adh_short"/>
    <property type="match status" value="1"/>
</dbReference>
<sequence>MTTEPGKRGRTPALDVRGRTCVITGGADGIGLALGRQLARRGATVALLDIDGDALTRAAATFDTPTIVRRTDVRDRDALDDAVAHIAGQTGRIDVVVANAGVTPPPATLRQIDPEAFDRVIDINLTGVFNTVQATADQVIARRGHIVVVSSCAAFAPGPGGAAYMISKAAVEQLGRALRIELAACGASAGIAYFGLVDTRLARATLDDDPAGRDLERLLPKPLRRRISADEAAAVVADGIARRAGATVAPRLWQVWSVLRGEVAALGDDVLVRDPRLRTLVRSLEARTSRVHDI</sequence>
<dbReference type="CDD" id="cd05233">
    <property type="entry name" value="SDR_c"/>
    <property type="match status" value="1"/>
</dbReference>
<dbReference type="RefSeq" id="WP_122189335.1">
    <property type="nucleotide sequence ID" value="NZ_RFFH01000007.1"/>
</dbReference>
<evidence type="ECO:0000259" key="4">
    <source>
        <dbReference type="SMART" id="SM00822"/>
    </source>
</evidence>
<evidence type="ECO:0000256" key="1">
    <source>
        <dbReference type="ARBA" id="ARBA00006484"/>
    </source>
</evidence>
<evidence type="ECO:0000313" key="6">
    <source>
        <dbReference type="Proteomes" id="UP000279275"/>
    </source>
</evidence>
<dbReference type="PANTHER" id="PTHR43008">
    <property type="entry name" value="BENZIL REDUCTASE"/>
    <property type="match status" value="1"/>
</dbReference>
<evidence type="ECO:0000313" key="5">
    <source>
        <dbReference type="EMBL" id="RMI31384.1"/>
    </source>
</evidence>
<reference evidence="5 6" key="1">
    <citation type="submission" date="2018-10" db="EMBL/GenBank/DDBJ databases">
        <title>Isolation from cow dung.</title>
        <authorList>
            <person name="Ling L."/>
        </authorList>
    </citation>
    <scope>NUCLEOTIDE SEQUENCE [LARGE SCALE GENOMIC DNA]</scope>
    <source>
        <strain evidence="5 6">NEAU-LL90</strain>
    </source>
</reference>
<dbReference type="SMART" id="SM00822">
    <property type="entry name" value="PKS_KR"/>
    <property type="match status" value="1"/>
</dbReference>
<dbReference type="Proteomes" id="UP000279275">
    <property type="component" value="Unassembled WGS sequence"/>
</dbReference>
<evidence type="ECO:0000256" key="3">
    <source>
        <dbReference type="RuleBase" id="RU000363"/>
    </source>
</evidence>
<dbReference type="PRINTS" id="PR00081">
    <property type="entry name" value="GDHRDH"/>
</dbReference>
<feature type="domain" description="Ketoreductase" evidence="4">
    <location>
        <begin position="19"/>
        <end position="190"/>
    </location>
</feature>
<evidence type="ECO:0000256" key="2">
    <source>
        <dbReference type="ARBA" id="ARBA00023002"/>
    </source>
</evidence>
<dbReference type="PRINTS" id="PR00080">
    <property type="entry name" value="SDRFAMILY"/>
</dbReference>
<gene>
    <name evidence="5" type="ORF">EBN03_18695</name>
</gene>
<keyword evidence="2" id="KW-0560">Oxidoreductase</keyword>
<dbReference type="InterPro" id="IPR002347">
    <property type="entry name" value="SDR_fam"/>
</dbReference>
<dbReference type="OrthoDB" id="3743899at2"/>
<dbReference type="GO" id="GO:0050664">
    <property type="term" value="F:oxidoreductase activity, acting on NAD(P)H, oxygen as acceptor"/>
    <property type="evidence" value="ECO:0007669"/>
    <property type="project" value="TreeGrafter"/>
</dbReference>
<proteinExistence type="inferred from homology"/>
<comment type="caution">
    <text evidence="5">The sequence shown here is derived from an EMBL/GenBank/DDBJ whole genome shotgun (WGS) entry which is preliminary data.</text>
</comment>
<comment type="similarity">
    <text evidence="1 3">Belongs to the short-chain dehydrogenases/reductases (SDR) family.</text>
</comment>
<keyword evidence="6" id="KW-1185">Reference proteome</keyword>
<dbReference type="Gene3D" id="3.40.50.720">
    <property type="entry name" value="NAD(P)-binding Rossmann-like Domain"/>
    <property type="match status" value="1"/>
</dbReference>
<dbReference type="PANTHER" id="PTHR43008:SF4">
    <property type="entry name" value="CHAIN DEHYDROGENASE, PUTATIVE (AFU_ORTHOLOGUE AFUA_4G08710)-RELATED"/>
    <property type="match status" value="1"/>
</dbReference>
<protein>
    <submittedName>
        <fullName evidence="5">SDR family NAD(P)-dependent oxidoreductase</fullName>
    </submittedName>
</protein>
<name>A0A3M2L1W8_9NOCA</name>
<dbReference type="NCBIfam" id="NF004526">
    <property type="entry name" value="PRK05872.1"/>
    <property type="match status" value="1"/>
</dbReference>
<dbReference type="InterPro" id="IPR036291">
    <property type="entry name" value="NAD(P)-bd_dom_sf"/>
</dbReference>
<dbReference type="InterPro" id="IPR057326">
    <property type="entry name" value="KR_dom"/>
</dbReference>
<organism evidence="5 6">
    <name type="scientific">Nocardia stercoris</name>
    <dbReference type="NCBI Taxonomy" id="2483361"/>
    <lineage>
        <taxon>Bacteria</taxon>
        <taxon>Bacillati</taxon>
        <taxon>Actinomycetota</taxon>
        <taxon>Actinomycetes</taxon>
        <taxon>Mycobacteriales</taxon>
        <taxon>Nocardiaceae</taxon>
        <taxon>Nocardia</taxon>
    </lineage>
</organism>